<sequence length="42" mass="5158">MVRLIKQYLKDRKFKKFIRSNKILINILSINDFKISEKYIAK</sequence>
<evidence type="ECO:0000313" key="1">
    <source>
        <dbReference type="EMBL" id="ACZ08107.1"/>
    </source>
</evidence>
<keyword evidence="2" id="KW-1185">Reference proteome</keyword>
<organism evidence="1 2">
    <name type="scientific">Sebaldella termitidis (strain ATCC 33386 / NCTC 11300)</name>
    <dbReference type="NCBI Taxonomy" id="526218"/>
    <lineage>
        <taxon>Bacteria</taxon>
        <taxon>Fusobacteriati</taxon>
        <taxon>Fusobacteriota</taxon>
        <taxon>Fusobacteriia</taxon>
        <taxon>Fusobacteriales</taxon>
        <taxon>Leptotrichiaceae</taxon>
        <taxon>Sebaldella</taxon>
    </lineage>
</organism>
<dbReference type="AlphaFoldDB" id="D1AH73"/>
<name>D1AH73_SEBTE</name>
<dbReference type="HOGENOM" id="CLU_3257680_0_0_0"/>
<protein>
    <submittedName>
        <fullName evidence="1">Uncharacterized protein</fullName>
    </submittedName>
</protein>
<accession>D1AH73</accession>
<reference evidence="1 2" key="2">
    <citation type="journal article" date="2010" name="Stand. Genomic Sci.">
        <title>Complete genome sequence of Sebaldella termitidis type strain (NCTC 11300).</title>
        <authorList>
            <person name="Harmon-Smith M."/>
            <person name="Celia L."/>
            <person name="Chertkov O."/>
            <person name="Lapidus A."/>
            <person name="Copeland A."/>
            <person name="Glavina Del Rio T."/>
            <person name="Nolan M."/>
            <person name="Lucas S."/>
            <person name="Tice H."/>
            <person name="Cheng J.F."/>
            <person name="Han C."/>
            <person name="Detter J.C."/>
            <person name="Bruce D."/>
            <person name="Goodwin L."/>
            <person name="Pitluck S."/>
            <person name="Pati A."/>
            <person name="Liolios K."/>
            <person name="Ivanova N."/>
            <person name="Mavromatis K."/>
            <person name="Mikhailova N."/>
            <person name="Chen A."/>
            <person name="Palaniappan K."/>
            <person name="Land M."/>
            <person name="Hauser L."/>
            <person name="Chang Y.J."/>
            <person name="Jeffries C.D."/>
            <person name="Brettin T."/>
            <person name="Goker M."/>
            <person name="Beck B."/>
            <person name="Bristow J."/>
            <person name="Eisen J.A."/>
            <person name="Markowitz V."/>
            <person name="Hugenholtz P."/>
            <person name="Kyrpides N.C."/>
            <person name="Klenk H.P."/>
            <person name="Chen F."/>
        </authorList>
    </citation>
    <scope>NUCLEOTIDE SEQUENCE [LARGE SCALE GENOMIC DNA]</scope>
    <source>
        <strain evidence="2">ATCC 33386 / NCTC 11300</strain>
    </source>
</reference>
<reference evidence="2" key="1">
    <citation type="submission" date="2009-09" db="EMBL/GenBank/DDBJ databases">
        <title>The complete chromosome of Sebaldella termitidis ATCC 33386.</title>
        <authorList>
            <consortium name="US DOE Joint Genome Institute (JGI-PGF)"/>
            <person name="Lucas S."/>
            <person name="Copeland A."/>
            <person name="Lapidus A."/>
            <person name="Glavina del Rio T."/>
            <person name="Dalin E."/>
            <person name="Tice H."/>
            <person name="Bruce D."/>
            <person name="Goodwin L."/>
            <person name="Pitluck S."/>
            <person name="Kyrpides N."/>
            <person name="Mavromatis K."/>
            <person name="Ivanova N."/>
            <person name="Mikhailova N."/>
            <person name="Sims D."/>
            <person name="Meincke L."/>
            <person name="Brettin T."/>
            <person name="Detter J.C."/>
            <person name="Han C."/>
            <person name="Larimer F."/>
            <person name="Land M."/>
            <person name="Hauser L."/>
            <person name="Markowitz V."/>
            <person name="Cheng J.F."/>
            <person name="Hugenholtz P."/>
            <person name="Woyke T."/>
            <person name="Wu D."/>
            <person name="Eisen J.A."/>
        </authorList>
    </citation>
    <scope>NUCLEOTIDE SEQUENCE [LARGE SCALE GENOMIC DNA]</scope>
    <source>
        <strain evidence="2">ATCC 33386 / NCTC 11300</strain>
    </source>
</reference>
<evidence type="ECO:0000313" key="2">
    <source>
        <dbReference type="Proteomes" id="UP000000845"/>
    </source>
</evidence>
<gene>
    <name evidence="1" type="ordered locus">Sterm_1240</name>
</gene>
<dbReference type="KEGG" id="str:Sterm_1240"/>
<dbReference type="RefSeq" id="WP_012860703.1">
    <property type="nucleotide sequence ID" value="NC_013517.1"/>
</dbReference>
<dbReference type="Proteomes" id="UP000000845">
    <property type="component" value="Chromosome"/>
</dbReference>
<proteinExistence type="predicted"/>
<dbReference type="EMBL" id="CP001739">
    <property type="protein sequence ID" value="ACZ08107.1"/>
    <property type="molecule type" value="Genomic_DNA"/>
</dbReference>